<comment type="caution">
    <text evidence="2">The sequence shown here is derived from an EMBL/GenBank/DDBJ whole genome shotgun (WGS) entry which is preliminary data.</text>
</comment>
<evidence type="ECO:0000313" key="3">
    <source>
        <dbReference type="Proteomes" id="UP000187209"/>
    </source>
</evidence>
<dbReference type="PANTHER" id="PTHR37028:SF8">
    <property type="entry name" value="200 KDA ANTIGEN P200"/>
    <property type="match status" value="1"/>
</dbReference>
<evidence type="ECO:0000313" key="2">
    <source>
        <dbReference type="EMBL" id="OMJ83346.1"/>
    </source>
</evidence>
<reference evidence="2 3" key="1">
    <citation type="submission" date="2016-11" db="EMBL/GenBank/DDBJ databases">
        <title>The macronuclear genome of Stentor coeruleus: a giant cell with tiny introns.</title>
        <authorList>
            <person name="Slabodnick M."/>
            <person name="Ruby J.G."/>
            <person name="Reiff S.B."/>
            <person name="Swart E.C."/>
            <person name="Gosai S."/>
            <person name="Prabakaran S."/>
            <person name="Witkowska E."/>
            <person name="Larue G.E."/>
            <person name="Fisher S."/>
            <person name="Freeman R.M."/>
            <person name="Gunawardena J."/>
            <person name="Chu W."/>
            <person name="Stover N.A."/>
            <person name="Gregory B.D."/>
            <person name="Nowacki M."/>
            <person name="Derisi J."/>
            <person name="Roy S.W."/>
            <person name="Marshall W.F."/>
            <person name="Sood P."/>
        </authorList>
    </citation>
    <scope>NUCLEOTIDE SEQUENCE [LARGE SCALE GENOMIC DNA]</scope>
    <source>
        <strain evidence="2">WM001</strain>
    </source>
</reference>
<proteinExistence type="predicted"/>
<sequence length="458" mass="54069">MNSVERIRYWNESATIINDSSSTQSSSNQPRELILQSKGKEYEIHKQKLRHEQEEEQMLLSPFHPEIHSKYTSTDKVEDRLRKFGENAMKKLEELRKEKQKNEDIRPPPLPQRKLSPNFPERLLNYKKLSEKKKEAMKIDMLEAESALIKPPIICKKSKEIFNKVHLTGNVQQRLENKAKEYKEKQESILANERISAKLKSIPSISPLASKIKRSEDIATRLVSYKHIYNNHIQKLQSFYNKTPEKPQLRSSSVSKKRLLKPKSQYFPTYSFSFTPALCEKTRELAKNMGKSYERLLKTPSPYNPPSEDSECFFIPEINSISAIIARKNQEGNVWDNLYDLRGSNTCKNFDKEDMDECTFHPIICEKNNNPDIKKFIERVNGWKKEKEEKLLWKKNQEEREAMKKCTFSPEIRRLEIKDKEDVWRERKVCLGYSKRQGMIEAYKVIKELQKVKSMTQR</sequence>
<feature type="region of interest" description="Disordered" evidence="1">
    <location>
        <begin position="93"/>
        <end position="117"/>
    </location>
</feature>
<name>A0A1R2C2W3_9CILI</name>
<dbReference type="Proteomes" id="UP000187209">
    <property type="component" value="Unassembled WGS sequence"/>
</dbReference>
<organism evidence="2 3">
    <name type="scientific">Stentor coeruleus</name>
    <dbReference type="NCBI Taxonomy" id="5963"/>
    <lineage>
        <taxon>Eukaryota</taxon>
        <taxon>Sar</taxon>
        <taxon>Alveolata</taxon>
        <taxon>Ciliophora</taxon>
        <taxon>Postciliodesmatophora</taxon>
        <taxon>Heterotrichea</taxon>
        <taxon>Heterotrichida</taxon>
        <taxon>Stentoridae</taxon>
        <taxon>Stentor</taxon>
    </lineage>
</organism>
<feature type="compositionally biased region" description="Basic and acidic residues" evidence="1">
    <location>
        <begin position="93"/>
        <end position="106"/>
    </location>
</feature>
<dbReference type="OrthoDB" id="324338at2759"/>
<dbReference type="EMBL" id="MPUH01000307">
    <property type="protein sequence ID" value="OMJ83346.1"/>
    <property type="molecule type" value="Genomic_DNA"/>
</dbReference>
<dbReference type="AlphaFoldDB" id="A0A1R2C2W3"/>
<evidence type="ECO:0000256" key="1">
    <source>
        <dbReference type="SAM" id="MobiDB-lite"/>
    </source>
</evidence>
<dbReference type="PANTHER" id="PTHR37028">
    <property type="entry name" value="UNNAMED PRODUCT-RELATED"/>
    <property type="match status" value="1"/>
</dbReference>
<keyword evidence="3" id="KW-1185">Reference proteome</keyword>
<accession>A0A1R2C2W3</accession>
<gene>
    <name evidence="2" type="ORF">SteCoe_15747</name>
</gene>
<protein>
    <submittedName>
        <fullName evidence="2">Uncharacterized protein</fullName>
    </submittedName>
</protein>